<evidence type="ECO:0000313" key="1">
    <source>
        <dbReference type="EMBL" id="OPX42046.1"/>
    </source>
</evidence>
<evidence type="ECO:0000313" key="2">
    <source>
        <dbReference type="Proteomes" id="UP000191554"/>
    </source>
</evidence>
<dbReference type="EMBL" id="MZGX01000035">
    <property type="protein sequence ID" value="OPX42046.1"/>
    <property type="molecule type" value="Genomic_DNA"/>
</dbReference>
<organism evidence="1 2">
    <name type="scientific">Ruminiclostridium hungatei</name>
    <name type="common">Clostridium hungatei</name>
    <dbReference type="NCBI Taxonomy" id="48256"/>
    <lineage>
        <taxon>Bacteria</taxon>
        <taxon>Bacillati</taxon>
        <taxon>Bacillota</taxon>
        <taxon>Clostridia</taxon>
        <taxon>Eubacteriales</taxon>
        <taxon>Oscillospiraceae</taxon>
        <taxon>Ruminiclostridium</taxon>
    </lineage>
</organism>
<accession>A0A1V4SEW0</accession>
<dbReference type="AlphaFoldDB" id="A0A1V4SEW0"/>
<comment type="caution">
    <text evidence="1">The sequence shown here is derived from an EMBL/GenBank/DDBJ whole genome shotgun (WGS) entry which is preliminary data.</text>
</comment>
<name>A0A1V4SEW0_RUMHU</name>
<proteinExistence type="predicted"/>
<keyword evidence="2" id="KW-1185">Reference proteome</keyword>
<protein>
    <submittedName>
        <fullName evidence="1">Uncharacterized protein</fullName>
    </submittedName>
</protein>
<dbReference type="Proteomes" id="UP000191554">
    <property type="component" value="Unassembled WGS sequence"/>
</dbReference>
<gene>
    <name evidence="1" type="ORF">CLHUN_40450</name>
</gene>
<sequence>MIQDYQAIVEASAASLLSEECPTLEAINEYKLNLKHVIQYLQMKLLDNPLIMSNSTVSRFLAQNIIDGKRNKSD</sequence>
<reference evidence="1 2" key="1">
    <citation type="submission" date="2017-03" db="EMBL/GenBank/DDBJ databases">
        <title>Genome sequence of Clostridium hungatei DSM 14427.</title>
        <authorList>
            <person name="Poehlein A."/>
            <person name="Daniel R."/>
        </authorList>
    </citation>
    <scope>NUCLEOTIDE SEQUENCE [LARGE SCALE GENOMIC DNA]</scope>
    <source>
        <strain evidence="1 2">DSM 14427</strain>
    </source>
</reference>